<feature type="domain" description="DUF155" evidence="3">
    <location>
        <begin position="203"/>
        <end position="393"/>
    </location>
</feature>
<feature type="region of interest" description="Disordered" evidence="2">
    <location>
        <begin position="16"/>
        <end position="94"/>
    </location>
</feature>
<protein>
    <recommendedName>
        <fullName evidence="3">DUF155 domain-containing protein</fullName>
    </recommendedName>
</protein>
<dbReference type="EMBL" id="HBFQ01066332">
    <property type="protein sequence ID" value="CAD8872778.1"/>
    <property type="molecule type" value="Transcribed_RNA"/>
</dbReference>
<organism evidence="4">
    <name type="scientific">Noctiluca scintillans</name>
    <name type="common">Sea sparkle</name>
    <name type="synonym">Red tide dinoflagellate</name>
    <dbReference type="NCBI Taxonomy" id="2966"/>
    <lineage>
        <taxon>Eukaryota</taxon>
        <taxon>Sar</taxon>
        <taxon>Alveolata</taxon>
        <taxon>Dinophyceae</taxon>
        <taxon>Noctilucales</taxon>
        <taxon>Noctilucaceae</taxon>
        <taxon>Noctiluca</taxon>
    </lineage>
</organism>
<dbReference type="AlphaFoldDB" id="A0A7S1B2E3"/>
<dbReference type="GO" id="GO:0005739">
    <property type="term" value="C:mitochondrion"/>
    <property type="evidence" value="ECO:0007669"/>
    <property type="project" value="UniProtKB-ARBA"/>
</dbReference>
<evidence type="ECO:0000259" key="3">
    <source>
        <dbReference type="Pfam" id="PF02582"/>
    </source>
</evidence>
<comment type="similarity">
    <text evidence="1">Belongs to the RMD1/sif2 family.</text>
</comment>
<dbReference type="PANTHER" id="PTHR16255">
    <property type="entry name" value="REQUIRED FOR MEIOTIC NUCLEAR DIVISION PROTEIN 1 HOMOLOG"/>
    <property type="match status" value="1"/>
</dbReference>
<dbReference type="InterPro" id="IPR003734">
    <property type="entry name" value="DUF155"/>
</dbReference>
<dbReference type="Pfam" id="PF02582">
    <property type="entry name" value="DUF155"/>
    <property type="match status" value="1"/>
</dbReference>
<proteinExistence type="inferred from homology"/>
<evidence type="ECO:0000256" key="2">
    <source>
        <dbReference type="SAM" id="MobiDB-lite"/>
    </source>
</evidence>
<evidence type="ECO:0000313" key="4">
    <source>
        <dbReference type="EMBL" id="CAD8872778.1"/>
    </source>
</evidence>
<evidence type="ECO:0000256" key="1">
    <source>
        <dbReference type="ARBA" id="ARBA00008306"/>
    </source>
</evidence>
<sequence>MAQEICQTSSVFVHSHNSTMELGDPAALSQPLSKERGSSRSEGSEDRHRGGKSPQLSRGNFNRLAGEVESRRTGSSEVAIPRSGRNAGARRQPRGMGLGLGLGIGLGVGRAATPNRSSASDARSALQRSLNAEGECFAMCVAGALDLPRLADSLERGLVGAAKRVVEPRTDLEIGHVGARLVERFGTGEDLVLQLQLFGGKQLFAFRFGCLVCWSFAKKELDETKELLREFMTRPLRVEDVDEDKMEFVVERGGVREDDDDLDDRGMEKDRYELQAIRQDQIVLTTDSPLEQLAHSYALAQSVRLGVFEIVVGRSIEDTHEIPQTMAATGEVKLEQRDLGRQMGKLLSLRCDVNLHTDILDTPEIFWDEEQFEPHYVTCRGYLDVDKRVEILNQRLGVLKDLYDLLQNGMNVKNADKLEWIIIILILLEVVLEMLELFYDAWHH</sequence>
<reference evidence="4" key="1">
    <citation type="submission" date="2021-01" db="EMBL/GenBank/DDBJ databases">
        <authorList>
            <person name="Corre E."/>
            <person name="Pelletier E."/>
            <person name="Niang G."/>
            <person name="Scheremetjew M."/>
            <person name="Finn R."/>
            <person name="Kale V."/>
            <person name="Holt S."/>
            <person name="Cochrane G."/>
            <person name="Meng A."/>
            <person name="Brown T."/>
            <person name="Cohen L."/>
        </authorList>
    </citation>
    <scope>NUCLEOTIDE SEQUENCE</scope>
</reference>
<name>A0A7S1B2E3_NOCSC</name>
<dbReference type="PANTHER" id="PTHR16255:SF1">
    <property type="entry name" value="REQUIRED FOR MEIOTIC NUCLEAR DIVISION PROTEIN 1 HOMOLOG"/>
    <property type="match status" value="1"/>
</dbReference>
<gene>
    <name evidence="4" type="ORF">NSCI0253_LOCUS47135</name>
</gene>
<dbReference type="InterPro" id="IPR051624">
    <property type="entry name" value="RMD1/Sad1-interacting"/>
</dbReference>
<accession>A0A7S1B2E3</accession>
<feature type="compositionally biased region" description="Basic and acidic residues" evidence="2">
    <location>
        <begin position="33"/>
        <end position="48"/>
    </location>
</feature>